<proteinExistence type="predicted"/>
<organism evidence="1">
    <name type="scientific">Candidatus Methanogaster sp. ANME-2c ERB4</name>
    <dbReference type="NCBI Taxonomy" id="2759911"/>
    <lineage>
        <taxon>Archaea</taxon>
        <taxon>Methanobacteriati</taxon>
        <taxon>Methanobacteriota</taxon>
        <taxon>Stenosarchaea group</taxon>
        <taxon>Methanomicrobia</taxon>
        <taxon>Methanosarcinales</taxon>
        <taxon>ANME-2 cluster</taxon>
        <taxon>Candidatus Methanogasteraceae</taxon>
        <taxon>Candidatus Methanogaster</taxon>
    </lineage>
</organism>
<protein>
    <submittedName>
        <fullName evidence="1">Uncharacterized protein</fullName>
    </submittedName>
</protein>
<accession>A0A7G9YG91</accession>
<dbReference type="EMBL" id="MT631238">
    <property type="protein sequence ID" value="QNO47025.1"/>
    <property type="molecule type" value="Genomic_DNA"/>
</dbReference>
<gene>
    <name evidence="1" type="ORF">LBHKAHFG_00006</name>
</gene>
<name>A0A7G9YG91_9EURY</name>
<sequence length="130" mass="14895">MVSDPTSETVAQRIDTMLLWIGDDLQSHHVIFREELKKTAHKADLVDVTLWAEEGNGKVSCNIITVPGQIFRPGTDQYAKLLEYIAVRLNIRGETLGIWRVGIETNPELATDRLISDVKEYFEREFFKCE</sequence>
<evidence type="ECO:0000313" key="1">
    <source>
        <dbReference type="EMBL" id="QNO47025.1"/>
    </source>
</evidence>
<reference evidence="1" key="1">
    <citation type="submission" date="2020-06" db="EMBL/GenBank/DDBJ databases">
        <title>Unique genomic features of the anaerobic methanotrophic archaea.</title>
        <authorList>
            <person name="Chadwick G.L."/>
            <person name="Skennerton C.T."/>
            <person name="Laso-Perez R."/>
            <person name="Leu A.O."/>
            <person name="Speth D.R."/>
            <person name="Yu H."/>
            <person name="Morgan-Lang C."/>
            <person name="Hatzenpichler R."/>
            <person name="Goudeau D."/>
            <person name="Malmstrom R."/>
            <person name="Brazelton W.J."/>
            <person name="Woyke T."/>
            <person name="Hallam S.J."/>
            <person name="Tyson G.W."/>
            <person name="Wegener G."/>
            <person name="Boetius A."/>
            <person name="Orphan V."/>
        </authorList>
    </citation>
    <scope>NUCLEOTIDE SEQUENCE</scope>
</reference>
<dbReference type="AlphaFoldDB" id="A0A7G9YG91"/>